<dbReference type="InterPro" id="IPR023088">
    <property type="entry name" value="PDEase"/>
</dbReference>
<feature type="binding site" evidence="6">
    <location>
        <position position="548"/>
    </location>
    <ligand>
        <name>AMP</name>
        <dbReference type="ChEBI" id="CHEBI:456215"/>
    </ligand>
</feature>
<evidence type="ECO:0000313" key="10">
    <source>
        <dbReference type="EMBL" id="KAK9688185.1"/>
    </source>
</evidence>
<feature type="binding site" evidence="6">
    <location>
        <position position="708"/>
    </location>
    <ligand>
        <name>AMP</name>
        <dbReference type="ChEBI" id="CHEBI:456215"/>
    </ligand>
</feature>
<dbReference type="AlphaFoldDB" id="A0AAW1IF33"/>
<dbReference type="Gene3D" id="3.30.450.40">
    <property type="match status" value="2"/>
</dbReference>
<feature type="binding site" evidence="6">
    <location>
        <position position="656"/>
    </location>
    <ligand>
        <name>AMP</name>
        <dbReference type="ChEBI" id="CHEBI:456215"/>
    </ligand>
</feature>
<proteinExistence type="inferred from homology"/>
<dbReference type="InterPro" id="IPR029016">
    <property type="entry name" value="GAF-like_dom_sf"/>
</dbReference>
<evidence type="ECO:0000256" key="8">
    <source>
        <dbReference type="RuleBase" id="RU363067"/>
    </source>
</evidence>
<evidence type="ECO:0000256" key="1">
    <source>
        <dbReference type="ARBA" id="ARBA00007648"/>
    </source>
</evidence>
<reference evidence="10 11" key="1">
    <citation type="journal article" date="2024" name="BMC Genomics">
        <title>De novo assembly and annotation of Popillia japonica's genome with initial clues to its potential as an invasive pest.</title>
        <authorList>
            <person name="Cucini C."/>
            <person name="Boschi S."/>
            <person name="Funari R."/>
            <person name="Cardaioli E."/>
            <person name="Iannotti N."/>
            <person name="Marturano G."/>
            <person name="Paoli F."/>
            <person name="Bruttini M."/>
            <person name="Carapelli A."/>
            <person name="Frati F."/>
            <person name="Nardi F."/>
        </authorList>
    </citation>
    <scope>NUCLEOTIDE SEQUENCE [LARGE SCALE GENOMIC DNA]</scope>
    <source>
        <strain evidence="10">DMR45628</strain>
    </source>
</reference>
<evidence type="ECO:0000313" key="11">
    <source>
        <dbReference type="Proteomes" id="UP001458880"/>
    </source>
</evidence>
<comment type="cofactor">
    <cofactor evidence="8">
        <name>a divalent metal cation</name>
        <dbReference type="ChEBI" id="CHEBI:60240"/>
    </cofactor>
    <text evidence="8">Binds 2 divalent metal cations per subunit. Site 1 may preferentially bind zinc ions, while site 2 has a preference for magnesium and/or manganese ions.</text>
</comment>
<dbReference type="SUPFAM" id="SSF109604">
    <property type="entry name" value="HD-domain/PDEase-like"/>
    <property type="match status" value="1"/>
</dbReference>
<dbReference type="Gene3D" id="1.10.1300.10">
    <property type="entry name" value="3'5'-cyclic nucleotide phosphodiesterase, catalytic domain"/>
    <property type="match status" value="1"/>
</dbReference>
<feature type="binding site" evidence="7">
    <location>
        <position position="547"/>
    </location>
    <ligand>
        <name>Zn(2+)</name>
        <dbReference type="ChEBI" id="CHEBI:29105"/>
        <label>1</label>
    </ligand>
</feature>
<accession>A0AAW1IF33</accession>
<dbReference type="GO" id="GO:0004114">
    <property type="term" value="F:3',5'-cyclic-nucleotide phosphodiesterase activity"/>
    <property type="evidence" value="ECO:0007669"/>
    <property type="project" value="InterPro"/>
</dbReference>
<evidence type="ECO:0000256" key="4">
    <source>
        <dbReference type="ARBA" id="ARBA00022801"/>
    </source>
</evidence>
<sequence>MSEADMKVKRKRYGKLGKRKLDMSKLSITGYASEKAAMRVIAPYVNIVRKGRKATLKTEGDEKNFMFYLKKKPSVLTRRLTEFIDDSVDLQMLIYETTESLKRMTNASGSRIYMMDTMNKELYLASRTTTNYKRRITWKVQPGKTVAGHVAYTMQPLVINDIAADPRFENAVPFTDLMIKSVLAVPVLTPESTCYAVLEMFRDVLQDDFKKSDLSICVAVANWMGTAVYMNEQKIILTNRQQLNSCLLELTKCFLTDIRLFDKMIMEIVSVAKLTLNAERATFYVIDPHRDDLVSDIYDECGEHGDDAVKRSLKVRFSRDRGIAKHVATTGQFLNLRDAFNDPRFIPEYDEKTGLLTRSVICMPVTNLEGTVGVLQATNKKDAVGFSKHDEEILHIFSTHCALALHCSHVYKVNRKADARCDVTIGLIRRHVLPCPHDFEWLMRDTAIYENPEAMRQLSWYIDLQHLDNMPQIALHLVKDVCGEDAFVHEELVKFILTVRNFYRKTSYHNWEHAFTVCHCMYNLIIRNKSLFNDIEVKGMMIACLAHDLDHGGVTNSFLLTTHDVMAELYDNSIWESHHYEVLLIILAEIRIFAGTTTEEFGEICKVMKHAILSTDLANYFKAKAEIQPLITNSIFAWEIDEHRSLGISVMMTMCDLSGQCKAFPVVKRLVENLYIEFYEQGDREKALGLVSLSMHDRDKVCLQQEDQITFLDVLVLPLAETIKTILTDCDSLYKMAEGIKTDWEELISVRGTRCWKQDESVVLEDTETVKSYDLI</sequence>
<dbReference type="GO" id="GO:0046872">
    <property type="term" value="F:metal ion binding"/>
    <property type="evidence" value="ECO:0007669"/>
    <property type="project" value="UniProtKB-KW"/>
</dbReference>
<dbReference type="PROSITE" id="PS51845">
    <property type="entry name" value="PDEASE_I_2"/>
    <property type="match status" value="1"/>
</dbReference>
<dbReference type="InterPro" id="IPR002073">
    <property type="entry name" value="PDEase_catalytic_dom"/>
</dbReference>
<feature type="active site" description="Proton donor" evidence="5">
    <location>
        <position position="509"/>
    </location>
</feature>
<organism evidence="10 11">
    <name type="scientific">Popillia japonica</name>
    <name type="common">Japanese beetle</name>
    <dbReference type="NCBI Taxonomy" id="7064"/>
    <lineage>
        <taxon>Eukaryota</taxon>
        <taxon>Metazoa</taxon>
        <taxon>Ecdysozoa</taxon>
        <taxon>Arthropoda</taxon>
        <taxon>Hexapoda</taxon>
        <taxon>Insecta</taxon>
        <taxon>Pterygota</taxon>
        <taxon>Neoptera</taxon>
        <taxon>Endopterygota</taxon>
        <taxon>Coleoptera</taxon>
        <taxon>Polyphaga</taxon>
        <taxon>Scarabaeiformia</taxon>
        <taxon>Scarabaeidae</taxon>
        <taxon>Rutelinae</taxon>
        <taxon>Popillia</taxon>
    </lineage>
</organism>
<name>A0AAW1IF33_POPJA</name>
<evidence type="ECO:0000256" key="7">
    <source>
        <dbReference type="PIRSR" id="PIRSR623088-3"/>
    </source>
</evidence>
<dbReference type="GO" id="GO:0007165">
    <property type="term" value="P:signal transduction"/>
    <property type="evidence" value="ECO:0007669"/>
    <property type="project" value="InterPro"/>
</dbReference>
<dbReference type="Pfam" id="PF00233">
    <property type="entry name" value="PDEase_I"/>
    <property type="match status" value="1"/>
</dbReference>
<comment type="similarity">
    <text evidence="1 8">Belongs to the cyclic nucleotide phosphodiesterase family.</text>
</comment>
<dbReference type="SMART" id="SM00065">
    <property type="entry name" value="GAF"/>
    <property type="match status" value="2"/>
</dbReference>
<protein>
    <recommendedName>
        <fullName evidence="8">Phosphodiesterase</fullName>
        <ecNumber evidence="8">3.1.4.-</ecNumber>
    </recommendedName>
</protein>
<evidence type="ECO:0000256" key="3">
    <source>
        <dbReference type="ARBA" id="ARBA00022723"/>
    </source>
</evidence>
<dbReference type="PANTHER" id="PTHR11347">
    <property type="entry name" value="CYCLIC NUCLEOTIDE PHOSPHODIESTERASE"/>
    <property type="match status" value="1"/>
</dbReference>
<keyword evidence="11" id="KW-1185">Reference proteome</keyword>
<dbReference type="PRINTS" id="PR00387">
    <property type="entry name" value="PDIESTERASE1"/>
</dbReference>
<dbReference type="SUPFAM" id="SSF55781">
    <property type="entry name" value="GAF domain-like"/>
    <property type="match status" value="2"/>
</dbReference>
<gene>
    <name evidence="10" type="ORF">QE152_g35720</name>
</gene>
<feature type="binding site" evidence="7">
    <location>
        <position position="548"/>
    </location>
    <ligand>
        <name>Zn(2+)</name>
        <dbReference type="ChEBI" id="CHEBI:29105"/>
        <label>2</label>
    </ligand>
</feature>
<keyword evidence="2" id="KW-0140">cGMP</keyword>
<keyword evidence="3 7" id="KW-0479">Metal-binding</keyword>
<feature type="binding site" evidence="7">
    <location>
        <position position="656"/>
    </location>
    <ligand>
        <name>Zn(2+)</name>
        <dbReference type="ChEBI" id="CHEBI:29105"/>
        <label>1</label>
    </ligand>
</feature>
<dbReference type="Pfam" id="PF01590">
    <property type="entry name" value="GAF"/>
    <property type="match status" value="2"/>
</dbReference>
<comment type="caution">
    <text evidence="10">The sequence shown here is derived from an EMBL/GenBank/DDBJ whole genome shotgun (WGS) entry which is preliminary data.</text>
</comment>
<dbReference type="EMBL" id="JASPKY010000602">
    <property type="protein sequence ID" value="KAK9688185.1"/>
    <property type="molecule type" value="Genomic_DNA"/>
</dbReference>
<dbReference type="Proteomes" id="UP001458880">
    <property type="component" value="Unassembled WGS sequence"/>
</dbReference>
<feature type="binding site" evidence="7">
    <location>
        <position position="513"/>
    </location>
    <ligand>
        <name>Zn(2+)</name>
        <dbReference type="ChEBI" id="CHEBI:29105"/>
        <label>1</label>
    </ligand>
</feature>
<feature type="binding site" evidence="6">
    <location>
        <begin position="509"/>
        <end position="513"/>
    </location>
    <ligand>
        <name>AMP</name>
        <dbReference type="ChEBI" id="CHEBI:456215"/>
    </ligand>
</feature>
<dbReference type="InterPro" id="IPR036971">
    <property type="entry name" value="PDEase_catalytic_dom_sf"/>
</dbReference>
<dbReference type="EC" id="3.1.4.-" evidence="8"/>
<dbReference type="InterPro" id="IPR023174">
    <property type="entry name" value="PDEase_CS"/>
</dbReference>
<dbReference type="CDD" id="cd00077">
    <property type="entry name" value="HDc"/>
    <property type="match status" value="1"/>
</dbReference>
<dbReference type="InterPro" id="IPR003607">
    <property type="entry name" value="HD/PDEase_dom"/>
</dbReference>
<feature type="binding site" evidence="7">
    <location>
        <position position="548"/>
    </location>
    <ligand>
        <name>Zn(2+)</name>
        <dbReference type="ChEBI" id="CHEBI:29105"/>
        <label>1</label>
    </ligand>
</feature>
<dbReference type="InterPro" id="IPR003018">
    <property type="entry name" value="GAF"/>
</dbReference>
<evidence type="ECO:0000256" key="5">
    <source>
        <dbReference type="PIRSR" id="PIRSR623088-1"/>
    </source>
</evidence>
<dbReference type="PROSITE" id="PS00126">
    <property type="entry name" value="PDEASE_I_1"/>
    <property type="match status" value="1"/>
</dbReference>
<evidence type="ECO:0000259" key="9">
    <source>
        <dbReference type="PROSITE" id="PS51845"/>
    </source>
</evidence>
<feature type="domain" description="PDEase" evidence="9">
    <location>
        <begin position="435"/>
        <end position="751"/>
    </location>
</feature>
<evidence type="ECO:0000256" key="2">
    <source>
        <dbReference type="ARBA" id="ARBA00022535"/>
    </source>
</evidence>
<keyword evidence="4 8" id="KW-0378">Hydrolase</keyword>
<evidence type="ECO:0000256" key="6">
    <source>
        <dbReference type="PIRSR" id="PIRSR623088-2"/>
    </source>
</evidence>